<evidence type="ECO:0000313" key="4">
    <source>
        <dbReference type="Proteomes" id="UP001500067"/>
    </source>
</evidence>
<dbReference type="PANTHER" id="PTHR23150:SF19">
    <property type="entry name" value="FORMYLGLYCINE-GENERATING ENZYME"/>
    <property type="match status" value="1"/>
</dbReference>
<reference evidence="4" key="1">
    <citation type="journal article" date="2019" name="Int. J. Syst. Evol. Microbiol.">
        <title>The Global Catalogue of Microorganisms (GCM) 10K type strain sequencing project: providing services to taxonomists for standard genome sequencing and annotation.</title>
        <authorList>
            <consortium name="The Broad Institute Genomics Platform"/>
            <consortium name="The Broad Institute Genome Sequencing Center for Infectious Disease"/>
            <person name="Wu L."/>
            <person name="Ma J."/>
        </authorList>
    </citation>
    <scope>NUCLEOTIDE SEQUENCE [LARGE SCALE GENOMIC DNA]</scope>
    <source>
        <strain evidence="4">JCM 32105</strain>
    </source>
</reference>
<feature type="compositionally biased region" description="Basic and acidic residues" evidence="1">
    <location>
        <begin position="381"/>
        <end position="392"/>
    </location>
</feature>
<dbReference type="SUPFAM" id="SSF56436">
    <property type="entry name" value="C-type lectin-like"/>
    <property type="match status" value="2"/>
</dbReference>
<feature type="region of interest" description="Disordered" evidence="1">
    <location>
        <begin position="525"/>
        <end position="561"/>
    </location>
</feature>
<evidence type="ECO:0000256" key="1">
    <source>
        <dbReference type="SAM" id="MobiDB-lite"/>
    </source>
</evidence>
<dbReference type="InterPro" id="IPR016187">
    <property type="entry name" value="CTDL_fold"/>
</dbReference>
<feature type="compositionally biased region" description="Low complexity" evidence="1">
    <location>
        <begin position="539"/>
        <end position="561"/>
    </location>
</feature>
<dbReference type="InterPro" id="IPR051043">
    <property type="entry name" value="Sulfatase_Mod_Factor_Kinase"/>
</dbReference>
<dbReference type="Proteomes" id="UP001500067">
    <property type="component" value="Unassembled WGS sequence"/>
</dbReference>
<dbReference type="InterPro" id="IPR042095">
    <property type="entry name" value="SUMF_sf"/>
</dbReference>
<evidence type="ECO:0000313" key="3">
    <source>
        <dbReference type="EMBL" id="GAA4467274.1"/>
    </source>
</evidence>
<dbReference type="InterPro" id="IPR005532">
    <property type="entry name" value="SUMF_dom"/>
</dbReference>
<dbReference type="EMBL" id="BAABFA010000015">
    <property type="protein sequence ID" value="GAA4467274.1"/>
    <property type="molecule type" value="Genomic_DNA"/>
</dbReference>
<feature type="domain" description="Sulfatase-modifying factor enzyme-like" evidence="2">
    <location>
        <begin position="210"/>
        <end position="298"/>
    </location>
</feature>
<feature type="region of interest" description="Disordered" evidence="1">
    <location>
        <begin position="340"/>
        <end position="392"/>
    </location>
</feature>
<evidence type="ECO:0000259" key="2">
    <source>
        <dbReference type="Pfam" id="PF03781"/>
    </source>
</evidence>
<proteinExistence type="predicted"/>
<sequence>MVYIPGGSVTIKYSQSSTDTNSKKRVSLSSFYMDKTEITNQQYRMFTEWVIDSIAVVNYLKDDWYFLDPPPVKPEDQKKMAASDTVATPAKDTVLSALGGDIPTAAPVATDTNAAKTPAVATSTTTTATVPDTSGPVRRRINWARVNHKDIFENNDDEIKSKIAPMFDPATGKIKEELYVYNFTYLRATGTNKNVKVGEYNTEPINIFPDEKIWFKDLNNSQVEILVENYFTQPPFDDYPVVGVSWKQARAFAAWRSHTNNEYADIAEYLKYYRLQYSLPSEAQWVYAAGKDIKNSNEPVVTPEPEPEATKVDSAATAVAVDSTGAPIVAAPVVDTTTVASTDGIPTSSEDGDEPKEKKKKKKKKKDEPSEDEVAEITMSKSEKDGPALVDRDRDGNLLVNFKQEEGDYSEDGANFTLPVMSYAPNEFGVYNMVGNVSEWVLDAYSPSAFAFVSDVNPVLLYDADPKDADAMKRKVVRGGSFVSNAKALSPFTRDFELQDNVHCYIGFRCVMSAPEILTKKVATRRKLTGTTRPTASQSAPAGKTTSTSKATTTAKPANKK</sequence>
<keyword evidence="4" id="KW-1185">Reference proteome</keyword>
<dbReference type="Pfam" id="PF03781">
    <property type="entry name" value="FGE-sulfatase"/>
    <property type="match status" value="3"/>
</dbReference>
<comment type="caution">
    <text evidence="3">The sequence shown here is derived from an EMBL/GenBank/DDBJ whole genome shotgun (WGS) entry which is preliminary data.</text>
</comment>
<name>A0ABP8NHX1_9BACT</name>
<feature type="domain" description="Sulfatase-modifying factor enzyme-like" evidence="2">
    <location>
        <begin position="1"/>
        <end position="49"/>
    </location>
</feature>
<protein>
    <recommendedName>
        <fullName evidence="2">Sulfatase-modifying factor enzyme-like domain-containing protein</fullName>
    </recommendedName>
</protein>
<gene>
    <name evidence="3" type="ORF">GCM10023093_22830</name>
</gene>
<feature type="domain" description="Sulfatase-modifying factor enzyme-like" evidence="2">
    <location>
        <begin position="405"/>
        <end position="511"/>
    </location>
</feature>
<feature type="compositionally biased region" description="Polar residues" evidence="1">
    <location>
        <begin position="529"/>
        <end position="538"/>
    </location>
</feature>
<accession>A0ABP8NHX1</accession>
<dbReference type="PANTHER" id="PTHR23150">
    <property type="entry name" value="SULFATASE MODIFYING FACTOR 1, 2"/>
    <property type="match status" value="1"/>
</dbReference>
<dbReference type="Gene3D" id="3.90.1580.10">
    <property type="entry name" value="paralog of FGE (formylglycine-generating enzyme)"/>
    <property type="match status" value="2"/>
</dbReference>
<organism evidence="3 4">
    <name type="scientific">Nemorincola caseinilytica</name>
    <dbReference type="NCBI Taxonomy" id="2054315"/>
    <lineage>
        <taxon>Bacteria</taxon>
        <taxon>Pseudomonadati</taxon>
        <taxon>Bacteroidota</taxon>
        <taxon>Chitinophagia</taxon>
        <taxon>Chitinophagales</taxon>
        <taxon>Chitinophagaceae</taxon>
        <taxon>Nemorincola</taxon>
    </lineage>
</organism>